<keyword evidence="4 7" id="KW-0482">Metalloprotease</keyword>
<dbReference type="GO" id="GO:0008270">
    <property type="term" value="F:zinc ion binding"/>
    <property type="evidence" value="ECO:0007669"/>
    <property type="project" value="InterPro"/>
</dbReference>
<feature type="chain" id="PRO_5005733331" description="Metalloendopeptidase" evidence="7">
    <location>
        <begin position="22"/>
        <end position="419"/>
    </location>
</feature>
<keyword evidence="7" id="KW-0732">Signal</keyword>
<comment type="cofactor">
    <cofactor evidence="7">
        <name>Zn(2+)</name>
        <dbReference type="ChEBI" id="CHEBI:29105"/>
    </cofactor>
    <text evidence="7">Binds 1 zinc ion per subunit.</text>
</comment>
<dbReference type="PANTHER" id="PTHR10127">
    <property type="entry name" value="DISCOIDIN, CUB, EGF, LAMININ , AND ZINC METALLOPROTEASE DOMAIN CONTAINING"/>
    <property type="match status" value="1"/>
</dbReference>
<evidence type="ECO:0000313" key="9">
    <source>
        <dbReference type="Proteomes" id="UP000038045"/>
    </source>
</evidence>
<evidence type="ECO:0000256" key="6">
    <source>
        <dbReference type="PROSITE-ProRule" id="PRU01211"/>
    </source>
</evidence>
<keyword evidence="7" id="KW-0645">Protease</keyword>
<dbReference type="Pfam" id="PF01400">
    <property type="entry name" value="Astacin"/>
    <property type="match status" value="1"/>
</dbReference>
<dbReference type="SUPFAM" id="SSF55486">
    <property type="entry name" value="Metalloproteases ('zincins'), catalytic domain"/>
    <property type="match status" value="1"/>
</dbReference>
<dbReference type="PROSITE" id="PS51864">
    <property type="entry name" value="ASTACIN"/>
    <property type="match status" value="1"/>
</dbReference>
<protein>
    <recommendedName>
        <fullName evidence="7">Metalloendopeptidase</fullName>
        <ecNumber evidence="7">3.4.24.-</ecNumber>
    </recommendedName>
</protein>
<name>A0A0N5A641_PARTI</name>
<dbReference type="EC" id="3.4.24.-" evidence="7"/>
<dbReference type="PROSITE" id="PS00022">
    <property type="entry name" value="EGF_1"/>
    <property type="match status" value="1"/>
</dbReference>
<dbReference type="InterPro" id="IPR024079">
    <property type="entry name" value="MetalloPept_cat_dom_sf"/>
</dbReference>
<keyword evidence="2 7" id="KW-0479">Metal-binding</keyword>
<keyword evidence="1" id="KW-0245">EGF-like domain</keyword>
<evidence type="ECO:0000313" key="10">
    <source>
        <dbReference type="WBParaSite" id="PTRK_0001737800.1"/>
    </source>
</evidence>
<keyword evidence="7" id="KW-0378">Hydrolase</keyword>
<dbReference type="WBParaSite" id="PTRK_0001737800.1">
    <property type="protein sequence ID" value="PTRK_0001737800.1"/>
    <property type="gene ID" value="PTRK_0001737800"/>
</dbReference>
<feature type="domain" description="Peptidase M12A" evidence="8">
    <location>
        <begin position="30"/>
        <end position="223"/>
    </location>
</feature>
<feature type="signal peptide" evidence="7">
    <location>
        <begin position="1"/>
        <end position="21"/>
    </location>
</feature>
<keyword evidence="3 7" id="KW-0862">Zinc</keyword>
<dbReference type="Proteomes" id="UP000038045">
    <property type="component" value="Unplaced"/>
</dbReference>
<dbReference type="InterPro" id="IPR000742">
    <property type="entry name" value="EGF"/>
</dbReference>
<evidence type="ECO:0000256" key="2">
    <source>
        <dbReference type="ARBA" id="ARBA00022723"/>
    </source>
</evidence>
<proteinExistence type="predicted"/>
<evidence type="ECO:0000256" key="5">
    <source>
        <dbReference type="ARBA" id="ARBA00023157"/>
    </source>
</evidence>
<evidence type="ECO:0000256" key="1">
    <source>
        <dbReference type="ARBA" id="ARBA00022536"/>
    </source>
</evidence>
<keyword evidence="9" id="KW-1185">Reference proteome</keyword>
<dbReference type="GO" id="GO:0004222">
    <property type="term" value="F:metalloendopeptidase activity"/>
    <property type="evidence" value="ECO:0007669"/>
    <property type="project" value="UniProtKB-UniRule"/>
</dbReference>
<dbReference type="GO" id="GO:0006508">
    <property type="term" value="P:proteolysis"/>
    <property type="evidence" value="ECO:0007669"/>
    <property type="project" value="UniProtKB-KW"/>
</dbReference>
<dbReference type="InterPro" id="IPR001506">
    <property type="entry name" value="Peptidase_M12A"/>
</dbReference>
<dbReference type="PRINTS" id="PR00480">
    <property type="entry name" value="ASTACIN"/>
</dbReference>
<dbReference type="SMART" id="SM00235">
    <property type="entry name" value="ZnMc"/>
    <property type="match status" value="1"/>
</dbReference>
<evidence type="ECO:0000259" key="8">
    <source>
        <dbReference type="PROSITE" id="PS51864"/>
    </source>
</evidence>
<evidence type="ECO:0000256" key="7">
    <source>
        <dbReference type="RuleBase" id="RU361183"/>
    </source>
</evidence>
<dbReference type="InterPro" id="IPR035914">
    <property type="entry name" value="Sperma_CUB_dom_sf"/>
</dbReference>
<evidence type="ECO:0000256" key="4">
    <source>
        <dbReference type="ARBA" id="ARBA00023049"/>
    </source>
</evidence>
<dbReference type="AlphaFoldDB" id="A0A0N5A641"/>
<keyword evidence="5" id="KW-1015">Disulfide bond</keyword>
<evidence type="ECO:0000256" key="3">
    <source>
        <dbReference type="ARBA" id="ARBA00022833"/>
    </source>
</evidence>
<dbReference type="PANTHER" id="PTHR10127:SF831">
    <property type="entry name" value="ZINC METALLOPROTEINASE NAS-37"/>
    <property type="match status" value="1"/>
</dbReference>
<dbReference type="STRING" id="131310.A0A0N5A641"/>
<dbReference type="InterPro" id="IPR006026">
    <property type="entry name" value="Peptidase_Metallo"/>
</dbReference>
<sequence>MKLFFSVFLFYTIFNNIFVKGSNTFGRDKRAVVKNFKNNWNTTIYYYIDLLLDHKPIEDALNAISENTCLKFTKAELFHRSGKVGFHFKKGWSCFGADPNHNHDGFQNIQLNSYCNTFISVMRYVGISLGLQYEHQRPDRDNFVKIHLEHIRKTDQELFTKLKDTETLNVSYNYGSGMHFGKDDFSSGAFSSIDPIDIHYNSTIGQKNFDFNDYKMINALHCSHVCPKKHDCFHGGYTDPKDCKTCVCPSIYDGDYCELLGESDTSCRNVYRSIQNKQESKHKAKGNKTCHFHFDVEPGYNVEINIISLKYTKSVDPDDSKHHSLHENHRCEEYEGLQVKYRDDKGPMGALFCNDMKDYKIYSEGSSVDMRFIGLSDDDEVKFHVRKVFIDKRSIFRKAIDLVKGVRDTATSIVGFCLG</sequence>
<dbReference type="Gene3D" id="2.60.120.290">
    <property type="entry name" value="Spermadhesin, CUB domain"/>
    <property type="match status" value="1"/>
</dbReference>
<dbReference type="Gene3D" id="3.40.390.10">
    <property type="entry name" value="Collagenase (Catalytic Domain)"/>
    <property type="match status" value="1"/>
</dbReference>
<comment type="caution">
    <text evidence="6">Lacks conserved residue(s) required for the propagation of feature annotation.</text>
</comment>
<accession>A0A0N5A641</accession>
<reference evidence="10" key="1">
    <citation type="submission" date="2017-02" db="UniProtKB">
        <authorList>
            <consortium name="WormBaseParasite"/>
        </authorList>
    </citation>
    <scope>IDENTIFICATION</scope>
</reference>
<organism evidence="9 10">
    <name type="scientific">Parastrongyloides trichosuri</name>
    <name type="common">Possum-specific nematode worm</name>
    <dbReference type="NCBI Taxonomy" id="131310"/>
    <lineage>
        <taxon>Eukaryota</taxon>
        <taxon>Metazoa</taxon>
        <taxon>Ecdysozoa</taxon>
        <taxon>Nematoda</taxon>
        <taxon>Chromadorea</taxon>
        <taxon>Rhabditida</taxon>
        <taxon>Tylenchina</taxon>
        <taxon>Panagrolaimomorpha</taxon>
        <taxon>Strongyloidoidea</taxon>
        <taxon>Strongyloididae</taxon>
        <taxon>Parastrongyloides</taxon>
    </lineage>
</organism>